<dbReference type="PANTHER" id="PTHR11547">
    <property type="entry name" value="ARGININE OR CREATINE KINASE"/>
    <property type="match status" value="1"/>
</dbReference>
<dbReference type="Gene3D" id="3.30.590.10">
    <property type="entry name" value="Glutamine synthetase/guanido kinase, catalytic domain"/>
    <property type="match status" value="1"/>
</dbReference>
<feature type="binding site" evidence="5">
    <location>
        <position position="106"/>
    </location>
    <ligand>
        <name>ATP</name>
        <dbReference type="ChEBI" id="CHEBI:30616"/>
    </ligand>
</feature>
<dbReference type="InterPro" id="IPR023660">
    <property type="entry name" value="Arg_Kinase"/>
</dbReference>
<feature type="domain" description="Phosphagen kinase C-terminal" evidence="7">
    <location>
        <begin position="8"/>
        <end position="235"/>
    </location>
</feature>
<gene>
    <name evidence="8" type="ORF">H9892_01695</name>
</gene>
<keyword evidence="2 5" id="KW-0547">Nucleotide-binding</keyword>
<proteinExistence type="inferred from homology"/>
<organism evidence="8 9">
    <name type="scientific">Candidatus Protoclostridium stercorigallinarum</name>
    <dbReference type="NCBI Taxonomy" id="2838741"/>
    <lineage>
        <taxon>Bacteria</taxon>
        <taxon>Bacillati</taxon>
        <taxon>Bacillota</taxon>
        <taxon>Clostridia</taxon>
        <taxon>Candidatus Protoclostridium</taxon>
    </lineage>
</organism>
<dbReference type="SUPFAM" id="SSF55931">
    <property type="entry name" value="Glutamine synthetase/guanido kinase"/>
    <property type="match status" value="1"/>
</dbReference>
<dbReference type="InterPro" id="IPR000749">
    <property type="entry name" value="ATP-guanido_PTrfase"/>
</dbReference>
<evidence type="ECO:0000256" key="3">
    <source>
        <dbReference type="ARBA" id="ARBA00022777"/>
    </source>
</evidence>
<comment type="caution">
    <text evidence="8">The sequence shown here is derived from an EMBL/GenBank/DDBJ whole genome shotgun (WGS) entry which is preliminary data.</text>
</comment>
<evidence type="ECO:0000256" key="1">
    <source>
        <dbReference type="ARBA" id="ARBA00022679"/>
    </source>
</evidence>
<keyword evidence="3 5" id="KW-0418">Kinase</keyword>
<evidence type="ECO:0000256" key="4">
    <source>
        <dbReference type="ARBA" id="ARBA00022840"/>
    </source>
</evidence>
<evidence type="ECO:0000259" key="7">
    <source>
        <dbReference type="PROSITE" id="PS51510"/>
    </source>
</evidence>
<feature type="binding site" evidence="5">
    <location>
        <position position="72"/>
    </location>
    <ligand>
        <name>ATP</name>
        <dbReference type="ChEBI" id="CHEBI:30616"/>
    </ligand>
</feature>
<dbReference type="Pfam" id="PF00217">
    <property type="entry name" value="ATP-gua_Ptrans"/>
    <property type="match status" value="1"/>
</dbReference>
<dbReference type="GO" id="GO:0004111">
    <property type="term" value="F:creatine kinase activity"/>
    <property type="evidence" value="ECO:0007669"/>
    <property type="project" value="InterPro"/>
</dbReference>
<dbReference type="InterPro" id="IPR022415">
    <property type="entry name" value="ATP-guanido_PTrfase_AS"/>
</dbReference>
<evidence type="ECO:0000313" key="8">
    <source>
        <dbReference type="EMBL" id="HIW02034.1"/>
    </source>
</evidence>
<dbReference type="GO" id="GO:0046314">
    <property type="term" value="P:phosphocreatine biosynthetic process"/>
    <property type="evidence" value="ECO:0007669"/>
    <property type="project" value="InterPro"/>
</dbReference>
<dbReference type="CDD" id="cd07930">
    <property type="entry name" value="bacterial_phosphagen_kinase"/>
    <property type="match status" value="1"/>
</dbReference>
<evidence type="ECO:0000313" key="9">
    <source>
        <dbReference type="Proteomes" id="UP000823990"/>
    </source>
</evidence>
<dbReference type="GO" id="GO:0005615">
    <property type="term" value="C:extracellular space"/>
    <property type="evidence" value="ECO:0007669"/>
    <property type="project" value="TreeGrafter"/>
</dbReference>
<name>A0A9D1PYN9_9FIRM</name>
<evidence type="ECO:0000256" key="5">
    <source>
        <dbReference type="PROSITE-ProRule" id="PRU00843"/>
    </source>
</evidence>
<dbReference type="PROSITE" id="PS00112">
    <property type="entry name" value="PHOSPHAGEN_KINASE"/>
    <property type="match status" value="1"/>
</dbReference>
<keyword evidence="1 5" id="KW-0808">Transferase</keyword>
<keyword evidence="4 5" id="KW-0067">ATP-binding</keyword>
<dbReference type="PANTHER" id="PTHR11547:SF38">
    <property type="entry name" value="ARGININE KINASE 1-RELATED"/>
    <property type="match status" value="1"/>
</dbReference>
<protein>
    <submittedName>
        <fullName evidence="8">ATP--guanido phosphotransferase</fullName>
    </submittedName>
</protein>
<dbReference type="PROSITE" id="PS51510">
    <property type="entry name" value="PHOSPHAGEN_KINASE_C"/>
    <property type="match status" value="1"/>
</dbReference>
<feature type="binding site" evidence="5">
    <location>
        <begin position="157"/>
        <end position="161"/>
    </location>
    <ligand>
        <name>ATP</name>
        <dbReference type="ChEBI" id="CHEBI:30616"/>
    </ligand>
</feature>
<sequence>MSERTNGIVISSRVRLARNYDGFRFPSRMDDAESAKVLEMTESALASGSEKFGTIKIADMSELQAETLKELHLISDDLLRGNKNAAVITNKSNDVCIMVNEEDHLREQCIMKGNRLSQAYARISAIDDEIAACNKIAFDGRLGYLTACPTNVGTGLRASVMMFLPGLGMTDSLAKCVSAAARFDMAVRGEYGEGSRSGGYIYQISNSKTLGVSEDEIISGVASVVEQIEQSEIVARKALVEAGEVKLRDGIMRAYGVLTNAYSMPFDEFEEKYALVKLGIYYGYIDCGDNAAFEAMLDKYRPANLMTHAGKIMNDGERDIYRAANAAAELKRLTATA</sequence>
<feature type="binding site" evidence="5">
    <location>
        <begin position="188"/>
        <end position="193"/>
    </location>
    <ligand>
        <name>ATP</name>
        <dbReference type="ChEBI" id="CHEBI:30616"/>
    </ligand>
</feature>
<dbReference type="EMBL" id="DXHS01000029">
    <property type="protein sequence ID" value="HIW02034.1"/>
    <property type="molecule type" value="Genomic_DNA"/>
</dbReference>
<evidence type="ECO:0000256" key="6">
    <source>
        <dbReference type="RuleBase" id="RU000505"/>
    </source>
</evidence>
<reference evidence="8" key="1">
    <citation type="journal article" date="2021" name="PeerJ">
        <title>Extensive microbial diversity within the chicken gut microbiome revealed by metagenomics and culture.</title>
        <authorList>
            <person name="Gilroy R."/>
            <person name="Ravi A."/>
            <person name="Getino M."/>
            <person name="Pursley I."/>
            <person name="Horton D.L."/>
            <person name="Alikhan N.F."/>
            <person name="Baker D."/>
            <person name="Gharbi K."/>
            <person name="Hall N."/>
            <person name="Watson M."/>
            <person name="Adriaenssens E.M."/>
            <person name="Foster-Nyarko E."/>
            <person name="Jarju S."/>
            <person name="Secka A."/>
            <person name="Antonio M."/>
            <person name="Oren A."/>
            <person name="Chaudhuri R.R."/>
            <person name="La Ragione R."/>
            <person name="Hildebrand F."/>
            <person name="Pallen M.J."/>
        </authorList>
    </citation>
    <scope>NUCLEOTIDE SEQUENCE</scope>
    <source>
        <strain evidence="8">12435</strain>
    </source>
</reference>
<evidence type="ECO:0000256" key="2">
    <source>
        <dbReference type="ARBA" id="ARBA00022741"/>
    </source>
</evidence>
<dbReference type="InterPro" id="IPR022414">
    <property type="entry name" value="ATP-guanido_PTrfase_cat"/>
</dbReference>
<feature type="binding site" evidence="5">
    <location>
        <begin position="11"/>
        <end position="15"/>
    </location>
    <ligand>
        <name>ATP</name>
        <dbReference type="ChEBI" id="CHEBI:30616"/>
    </ligand>
</feature>
<accession>A0A9D1PYN9</accession>
<reference evidence="8" key="2">
    <citation type="submission" date="2021-04" db="EMBL/GenBank/DDBJ databases">
        <authorList>
            <person name="Gilroy R."/>
        </authorList>
    </citation>
    <scope>NUCLEOTIDE SEQUENCE</scope>
    <source>
        <strain evidence="8">12435</strain>
    </source>
</reference>
<dbReference type="InterPro" id="IPR014746">
    <property type="entry name" value="Gln_synth/guanido_kin_cat_dom"/>
</dbReference>
<dbReference type="GO" id="GO:0005524">
    <property type="term" value="F:ATP binding"/>
    <property type="evidence" value="ECO:0007669"/>
    <property type="project" value="UniProtKB-UniRule"/>
</dbReference>
<dbReference type="Proteomes" id="UP000823990">
    <property type="component" value="Unassembled WGS sequence"/>
</dbReference>
<comment type="similarity">
    <text evidence="5 6">Belongs to the ATP:guanido phosphotransferase family.</text>
</comment>
<dbReference type="AlphaFoldDB" id="A0A9D1PYN9"/>